<evidence type="ECO:0000313" key="3">
    <source>
        <dbReference type="Proteomes" id="UP000235371"/>
    </source>
</evidence>
<dbReference type="GeneID" id="36596700"/>
<dbReference type="Proteomes" id="UP000235371">
    <property type="component" value="Unassembled WGS sequence"/>
</dbReference>
<evidence type="ECO:0000313" key="2">
    <source>
        <dbReference type="EMBL" id="PMD58820.1"/>
    </source>
</evidence>
<dbReference type="InParanoid" id="A0A2J6T725"/>
<reference evidence="2 3" key="1">
    <citation type="submission" date="2016-04" db="EMBL/GenBank/DDBJ databases">
        <title>A degradative enzymes factory behind the ericoid mycorrhizal symbiosis.</title>
        <authorList>
            <consortium name="DOE Joint Genome Institute"/>
            <person name="Martino E."/>
            <person name="Morin E."/>
            <person name="Grelet G."/>
            <person name="Kuo A."/>
            <person name="Kohler A."/>
            <person name="Daghino S."/>
            <person name="Barry K."/>
            <person name="Choi C."/>
            <person name="Cichocki N."/>
            <person name="Clum A."/>
            <person name="Copeland A."/>
            <person name="Hainaut M."/>
            <person name="Haridas S."/>
            <person name="Labutti K."/>
            <person name="Lindquist E."/>
            <person name="Lipzen A."/>
            <person name="Khouja H.-R."/>
            <person name="Murat C."/>
            <person name="Ohm R."/>
            <person name="Olson A."/>
            <person name="Spatafora J."/>
            <person name="Veneault-Fourrey C."/>
            <person name="Henrissat B."/>
            <person name="Grigoriev I."/>
            <person name="Martin F."/>
            <person name="Perotto S."/>
        </authorList>
    </citation>
    <scope>NUCLEOTIDE SEQUENCE [LARGE SCALE GENOMIC DNA]</scope>
    <source>
        <strain evidence="2 3">E</strain>
    </source>
</reference>
<dbReference type="OrthoDB" id="4159828at2759"/>
<accession>A0A2J6T725</accession>
<dbReference type="RefSeq" id="XP_024735724.1">
    <property type="nucleotide sequence ID" value="XM_024888624.1"/>
</dbReference>
<sequence length="87" mass="9755">MGRPDSKLILKATLELLVPALTTVFIPPKSGYTELKLDKPVVLMNTLGKIMDTLLARWIQHITETCELPPTYTDSGGRKNLPWVHKV</sequence>
<dbReference type="AlphaFoldDB" id="A0A2J6T725"/>
<protein>
    <submittedName>
        <fullName evidence="2">Uncharacterized protein</fullName>
    </submittedName>
</protein>
<organism evidence="2 3">
    <name type="scientific">Hyaloscypha bicolor E</name>
    <dbReference type="NCBI Taxonomy" id="1095630"/>
    <lineage>
        <taxon>Eukaryota</taxon>
        <taxon>Fungi</taxon>
        <taxon>Dikarya</taxon>
        <taxon>Ascomycota</taxon>
        <taxon>Pezizomycotina</taxon>
        <taxon>Leotiomycetes</taxon>
        <taxon>Helotiales</taxon>
        <taxon>Hyaloscyphaceae</taxon>
        <taxon>Hyaloscypha</taxon>
        <taxon>Hyaloscypha bicolor</taxon>
    </lineage>
</organism>
<evidence type="ECO:0000256" key="1">
    <source>
        <dbReference type="SAM" id="SignalP"/>
    </source>
</evidence>
<keyword evidence="1" id="KW-0732">Signal</keyword>
<dbReference type="EMBL" id="KZ613817">
    <property type="protein sequence ID" value="PMD58820.1"/>
    <property type="molecule type" value="Genomic_DNA"/>
</dbReference>
<name>A0A2J6T725_9HELO</name>
<keyword evidence="3" id="KW-1185">Reference proteome</keyword>
<feature type="signal peptide" evidence="1">
    <location>
        <begin position="1"/>
        <end position="22"/>
    </location>
</feature>
<proteinExistence type="predicted"/>
<feature type="chain" id="PRO_5014317049" evidence="1">
    <location>
        <begin position="23"/>
        <end position="87"/>
    </location>
</feature>
<gene>
    <name evidence="2" type="ORF">K444DRAFT_724469</name>
</gene>